<evidence type="ECO:0000313" key="2">
    <source>
        <dbReference type="EMBL" id="KKY16290.1"/>
    </source>
</evidence>
<dbReference type="EMBL" id="LCWF01000163">
    <property type="protein sequence ID" value="KKY16290.1"/>
    <property type="molecule type" value="Genomic_DNA"/>
</dbReference>
<evidence type="ECO:0000256" key="1">
    <source>
        <dbReference type="SAM" id="MobiDB-lite"/>
    </source>
</evidence>
<comment type="caution">
    <text evidence="2">The sequence shown here is derived from an EMBL/GenBank/DDBJ whole genome shotgun (WGS) entry which is preliminary data.</text>
</comment>
<evidence type="ECO:0000313" key="3">
    <source>
        <dbReference type="Proteomes" id="UP000053317"/>
    </source>
</evidence>
<reference evidence="2 3" key="1">
    <citation type="submission" date="2015-05" db="EMBL/GenBank/DDBJ databases">
        <title>Distinctive expansion of gene families associated with plant cell wall degradation and secondary metabolism in the genomes of grapevine trunk pathogens.</title>
        <authorList>
            <person name="Lawrence D.P."/>
            <person name="Travadon R."/>
            <person name="Rolshausen P.E."/>
            <person name="Baumgartner K."/>
        </authorList>
    </citation>
    <scope>NUCLEOTIDE SEQUENCE [LARGE SCALE GENOMIC DNA]</scope>
    <source>
        <strain evidence="2">UCRPC4</strain>
    </source>
</reference>
<name>A0A0G2GH30_PHACM</name>
<dbReference type="Proteomes" id="UP000053317">
    <property type="component" value="Unassembled WGS sequence"/>
</dbReference>
<feature type="compositionally biased region" description="Basic and acidic residues" evidence="1">
    <location>
        <begin position="142"/>
        <end position="167"/>
    </location>
</feature>
<dbReference type="AlphaFoldDB" id="A0A0G2GH30"/>
<sequence>MPSPIQQFATFFKPGPSNNASVAQVASSKIAVLGSNMNMVEAEEDWEFVDEFCGSENRGDGNGNFVVVDGVTVDVKATGSDAGEVGSSTEVDRVALRIGDMAVSDKEEVNQSERSSQWTDTDDSGASEVEDEVQHEEDSDEKDWKPSYREADNRCDSPWNDNEKKDEADQKVAFNERGENDWKPSYQDVVCNSPWTDNWEEHGEEYEESDNVWYEEQPWTDDEEFYGQLKSDEEYDEYYVSDGERDWEPACREADDMCYNTWIDNEEEHEGQHETGFNDNYDDMYDDSDWNQDSYREATHICEMCQADDEKNEKVSSVSHEDPVAESGLTSANFSVVYDTSVISKPVTDPYEHEFLWDNVARYRLPSDLIVAMVESGGMDIYLETNAGDDAMYSLLWRYNLPTVREECSTHWVSDVADDEDDKIIPTHWFNDTEDFEEDLHNETDSPSPTCSLASSSSIPTVASEEFAARFEPFTWTDLGDVPYIAEEDFAW</sequence>
<keyword evidence="3" id="KW-1185">Reference proteome</keyword>
<gene>
    <name evidence="2" type="ORF">UCRPC4_g05952</name>
</gene>
<accession>A0A0G2GH30</accession>
<protein>
    <submittedName>
        <fullName evidence="2">Uncharacterized protein</fullName>
    </submittedName>
</protein>
<feature type="region of interest" description="Disordered" evidence="1">
    <location>
        <begin position="102"/>
        <end position="167"/>
    </location>
</feature>
<reference evidence="2 3" key="2">
    <citation type="submission" date="2015-05" db="EMBL/GenBank/DDBJ databases">
        <authorList>
            <person name="Morales-Cruz A."/>
            <person name="Amrine K.C."/>
            <person name="Cantu D."/>
        </authorList>
    </citation>
    <scope>NUCLEOTIDE SEQUENCE [LARGE SCALE GENOMIC DNA]</scope>
    <source>
        <strain evidence="2">UCRPC4</strain>
    </source>
</reference>
<feature type="compositionally biased region" description="Acidic residues" evidence="1">
    <location>
        <begin position="120"/>
        <end position="141"/>
    </location>
</feature>
<proteinExistence type="predicted"/>
<organism evidence="2 3">
    <name type="scientific">Phaeomoniella chlamydospora</name>
    <name type="common">Phaeoacremonium chlamydosporum</name>
    <dbReference type="NCBI Taxonomy" id="158046"/>
    <lineage>
        <taxon>Eukaryota</taxon>
        <taxon>Fungi</taxon>
        <taxon>Dikarya</taxon>
        <taxon>Ascomycota</taxon>
        <taxon>Pezizomycotina</taxon>
        <taxon>Eurotiomycetes</taxon>
        <taxon>Chaetothyriomycetidae</taxon>
        <taxon>Phaeomoniellales</taxon>
        <taxon>Phaeomoniellaceae</taxon>
        <taxon>Phaeomoniella</taxon>
    </lineage>
</organism>